<protein>
    <submittedName>
        <fullName evidence="6">HAD-IA family hydrolase</fullName>
    </submittedName>
</protein>
<keyword evidence="7" id="KW-1185">Reference proteome</keyword>
<evidence type="ECO:0000256" key="1">
    <source>
        <dbReference type="ARBA" id="ARBA00001946"/>
    </source>
</evidence>
<evidence type="ECO:0000256" key="5">
    <source>
        <dbReference type="ARBA" id="ARBA00023277"/>
    </source>
</evidence>
<comment type="similarity">
    <text evidence="2">Belongs to the HAD-like hydrolase superfamily. CbbY/CbbZ/Gph/YieH family.</text>
</comment>
<dbReference type="RefSeq" id="WP_274043220.1">
    <property type="nucleotide sequence ID" value="NZ_JANCPR020000029.1"/>
</dbReference>
<proteinExistence type="inferred from homology"/>
<dbReference type="GO" id="GO:0016787">
    <property type="term" value="F:hydrolase activity"/>
    <property type="evidence" value="ECO:0007669"/>
    <property type="project" value="UniProtKB-KW"/>
</dbReference>
<dbReference type="InterPro" id="IPR023198">
    <property type="entry name" value="PGP-like_dom2"/>
</dbReference>
<dbReference type="NCBIfam" id="TIGR01509">
    <property type="entry name" value="HAD-SF-IA-v3"/>
    <property type="match status" value="1"/>
</dbReference>
<dbReference type="InterPro" id="IPR023214">
    <property type="entry name" value="HAD_sf"/>
</dbReference>
<keyword evidence="6" id="KW-0378">Hydrolase</keyword>
<sequence length="261" mass="27378">MDLDLVRGPLSEVRAVVFDTDGVLLDSARVHASAWKEAFDAFLQAAGPPGDTPAVPFRPFSADDYRLRVDGKSRLDGAAAFLASRGIELPAGMPDDPPGDRTVAAIAARKEELLVDRLRTHGVEVWPGTPRLLRALARSEIPCAAVSASRHARELLTTAGLMGLLGTVVDGGEAALLHLPGKPDPALFLEAASRLGVPPERSAVVEDALAGVEAGRRGGFRPVVGVDRTAGPISSSDLRAHGADLVVRDLAELLDGTPEED</sequence>
<organism evidence="6 7">
    <name type="scientific">Streptomyces iconiensis</name>
    <dbReference type="NCBI Taxonomy" id="1384038"/>
    <lineage>
        <taxon>Bacteria</taxon>
        <taxon>Bacillati</taxon>
        <taxon>Actinomycetota</taxon>
        <taxon>Actinomycetes</taxon>
        <taxon>Kitasatosporales</taxon>
        <taxon>Streptomycetaceae</taxon>
        <taxon>Streptomyces</taxon>
    </lineage>
</organism>
<accession>A0ABT7A352</accession>
<dbReference type="Pfam" id="PF00702">
    <property type="entry name" value="Hydrolase"/>
    <property type="match status" value="1"/>
</dbReference>
<evidence type="ECO:0000256" key="2">
    <source>
        <dbReference type="ARBA" id="ARBA00006171"/>
    </source>
</evidence>
<dbReference type="SUPFAM" id="SSF56784">
    <property type="entry name" value="HAD-like"/>
    <property type="match status" value="1"/>
</dbReference>
<dbReference type="SFLD" id="SFLDG01129">
    <property type="entry name" value="C1.5:_HAD__Beta-PGM__Phosphata"/>
    <property type="match status" value="1"/>
</dbReference>
<dbReference type="PANTHER" id="PTHR46193:SF18">
    <property type="entry name" value="HEXITOL PHOSPHATASE B"/>
    <property type="match status" value="1"/>
</dbReference>
<reference evidence="6 7" key="1">
    <citation type="submission" date="2023-05" db="EMBL/GenBank/DDBJ databases">
        <title>Streptantibioticus silvisoli sp. nov., acidotolerant actinomycetes 1 from pine litter.</title>
        <authorList>
            <person name="Swiecimska M."/>
            <person name="Golinska P."/>
            <person name="Sangal V."/>
            <person name="Wachnowicz B."/>
            <person name="Goodfellow M."/>
        </authorList>
    </citation>
    <scope>NUCLEOTIDE SEQUENCE [LARGE SCALE GENOMIC DNA]</scope>
    <source>
        <strain evidence="6 7">DSM 42109</strain>
    </source>
</reference>
<gene>
    <name evidence="6" type="ORF">NMN56_026765</name>
</gene>
<dbReference type="InterPro" id="IPR036412">
    <property type="entry name" value="HAD-like_sf"/>
</dbReference>
<dbReference type="PANTHER" id="PTHR46193">
    <property type="entry name" value="6-PHOSPHOGLUCONATE PHOSPHATASE"/>
    <property type="match status" value="1"/>
</dbReference>
<keyword evidence="4" id="KW-0460">Magnesium</keyword>
<evidence type="ECO:0000256" key="3">
    <source>
        <dbReference type="ARBA" id="ARBA00022723"/>
    </source>
</evidence>
<keyword evidence="5" id="KW-0119">Carbohydrate metabolism</keyword>
<dbReference type="InterPro" id="IPR051600">
    <property type="entry name" value="Beta-PGM-like"/>
</dbReference>
<evidence type="ECO:0000313" key="6">
    <source>
        <dbReference type="EMBL" id="MDJ1135492.1"/>
    </source>
</evidence>
<dbReference type="InterPro" id="IPR006439">
    <property type="entry name" value="HAD-SF_hydro_IA"/>
</dbReference>
<dbReference type="SFLD" id="SFLDS00003">
    <property type="entry name" value="Haloacid_Dehalogenase"/>
    <property type="match status" value="1"/>
</dbReference>
<comment type="cofactor">
    <cofactor evidence="1">
        <name>Mg(2+)</name>
        <dbReference type="ChEBI" id="CHEBI:18420"/>
    </cofactor>
</comment>
<evidence type="ECO:0000313" key="7">
    <source>
        <dbReference type="Proteomes" id="UP001214441"/>
    </source>
</evidence>
<evidence type="ECO:0000256" key="4">
    <source>
        <dbReference type="ARBA" id="ARBA00022842"/>
    </source>
</evidence>
<dbReference type="Gene3D" id="3.40.50.1000">
    <property type="entry name" value="HAD superfamily/HAD-like"/>
    <property type="match status" value="1"/>
</dbReference>
<comment type="caution">
    <text evidence="6">The sequence shown here is derived from an EMBL/GenBank/DDBJ whole genome shotgun (WGS) entry which is preliminary data.</text>
</comment>
<name>A0ABT7A352_9ACTN</name>
<dbReference type="Proteomes" id="UP001214441">
    <property type="component" value="Unassembled WGS sequence"/>
</dbReference>
<dbReference type="Gene3D" id="1.10.150.240">
    <property type="entry name" value="Putative phosphatase, domain 2"/>
    <property type="match status" value="1"/>
</dbReference>
<keyword evidence="3" id="KW-0479">Metal-binding</keyword>
<dbReference type="EMBL" id="JANCPR020000029">
    <property type="protein sequence ID" value="MDJ1135492.1"/>
    <property type="molecule type" value="Genomic_DNA"/>
</dbReference>